<dbReference type="Pfam" id="PF02902">
    <property type="entry name" value="Peptidase_C48"/>
    <property type="match status" value="1"/>
</dbReference>
<dbReference type="GO" id="GO:0008234">
    <property type="term" value="F:cysteine-type peptidase activity"/>
    <property type="evidence" value="ECO:0007669"/>
    <property type="project" value="UniProtKB-KW"/>
</dbReference>
<feature type="region of interest" description="Disordered" evidence="5">
    <location>
        <begin position="216"/>
        <end position="265"/>
    </location>
</feature>
<feature type="compositionally biased region" description="Basic and acidic residues" evidence="5">
    <location>
        <begin position="216"/>
        <end position="230"/>
    </location>
</feature>
<feature type="region of interest" description="Disordered" evidence="5">
    <location>
        <begin position="1"/>
        <end position="57"/>
    </location>
</feature>
<dbReference type="GO" id="GO:0019783">
    <property type="term" value="F:ubiquitin-like protein peptidase activity"/>
    <property type="evidence" value="ECO:0007669"/>
    <property type="project" value="UniProtKB-ARBA"/>
</dbReference>
<dbReference type="STRING" id="27342.A0A0H2RHJ8"/>
<evidence type="ECO:0000313" key="8">
    <source>
        <dbReference type="Proteomes" id="UP000053477"/>
    </source>
</evidence>
<name>A0A0H2RHJ8_9AGAM</name>
<dbReference type="AlphaFoldDB" id="A0A0H2RHJ8"/>
<dbReference type="GO" id="GO:0016926">
    <property type="term" value="P:protein desumoylation"/>
    <property type="evidence" value="ECO:0007669"/>
    <property type="project" value="UniProtKB-ARBA"/>
</dbReference>
<feature type="region of interest" description="Disordered" evidence="5">
    <location>
        <begin position="83"/>
        <end position="131"/>
    </location>
</feature>
<comment type="similarity">
    <text evidence="1">Belongs to the peptidase C48 family.</text>
</comment>
<proteinExistence type="inferred from homology"/>
<evidence type="ECO:0000256" key="1">
    <source>
        <dbReference type="ARBA" id="ARBA00005234"/>
    </source>
</evidence>
<evidence type="ECO:0000256" key="4">
    <source>
        <dbReference type="ARBA" id="ARBA00022807"/>
    </source>
</evidence>
<keyword evidence="8" id="KW-1185">Reference proteome</keyword>
<feature type="compositionally biased region" description="Low complexity" evidence="5">
    <location>
        <begin position="34"/>
        <end position="44"/>
    </location>
</feature>
<dbReference type="PANTHER" id="PTHR46915">
    <property type="entry name" value="UBIQUITIN-LIKE PROTEASE 4-RELATED"/>
    <property type="match status" value="1"/>
</dbReference>
<dbReference type="OrthoDB" id="442460at2759"/>
<accession>A0A0H2RHJ8</accession>
<gene>
    <name evidence="7" type="ORF">SCHPADRAFT_947771</name>
</gene>
<feature type="compositionally biased region" description="Low complexity" evidence="5">
    <location>
        <begin position="678"/>
        <end position="687"/>
    </location>
</feature>
<sequence>MDVRRKKSRRGGSKSGRGRSSQKRGRIVADAAEDPSYSPEPESSVHGETASSPFQNSGAETLKQIIAYESSVSTLSEISFDGDEALGVDSGNEHRPSGESNEDDPDESVRLNDLAVGGPQAGQTTASMSAGPVQTRCLSAMATGQMGTLNPIPIKELDRIIWNIPAVLHRYVDLGDHAKTSSIIERVSRKVEEHNASFGQTGLLQYKEQLIAQAREEERGHSDVEGDQYARGDVNMDTGSPTTRPTPLVLTDETQPSNPTDDGTVDIATAAPVDTEDEDNILLEVPPGPSDSDTPMTLKILVTRLSGFELHECSMVRVQNNAMLNCEVVNCYIDCLLSGLDEHLQSRIMLLNSWHVERYRVLRWDESVSSQGNHDFSTEPHLVVQRMCQKARYSRLFECSYIIMPIHVDESQHWVLCIVSDPGAVLEINGERRTCVFFLDSFKNVTKTPVDALIQSQTEESWRILVVSFLRDIAFYQLHRDTEVVVDAYSPLVNQQQDTINCGVFLCYNVKMFLKNPDAAVGVWIDEMNDTKTKRKRINRTVFPNTAASAIVSTQRKEIEVTLRAEQKLWAARELSDGSESNWALTDVSKRHQFKDGAFAPHGQVLAKARMNTLPPSASHDVQHEPKSLSFQNPSELDASLPSTTLAPLHNGLSKRLSPGSEDPVAPRKKRKRNAVPSSSSSSDSSSGGPGKVDAATSSRMDVDDDEDL</sequence>
<feature type="compositionally biased region" description="Polar residues" evidence="5">
    <location>
        <begin position="252"/>
        <end position="261"/>
    </location>
</feature>
<dbReference type="SUPFAM" id="SSF54001">
    <property type="entry name" value="Cysteine proteinases"/>
    <property type="match status" value="1"/>
</dbReference>
<feature type="domain" description="Ubiquitin-like protease family profile" evidence="6">
    <location>
        <begin position="273"/>
        <end position="513"/>
    </location>
</feature>
<keyword evidence="4" id="KW-0788">Thiol protease</keyword>
<evidence type="ECO:0000313" key="7">
    <source>
        <dbReference type="EMBL" id="KLO04341.1"/>
    </source>
</evidence>
<reference evidence="7 8" key="1">
    <citation type="submission" date="2015-04" db="EMBL/GenBank/DDBJ databases">
        <title>Complete genome sequence of Schizopora paradoxa KUC8140, a cosmopolitan wood degrader in East Asia.</title>
        <authorList>
            <consortium name="DOE Joint Genome Institute"/>
            <person name="Min B."/>
            <person name="Park H."/>
            <person name="Jang Y."/>
            <person name="Kim J.-J."/>
            <person name="Kim K.H."/>
            <person name="Pangilinan J."/>
            <person name="Lipzen A."/>
            <person name="Riley R."/>
            <person name="Grigoriev I.V."/>
            <person name="Spatafora J.W."/>
            <person name="Choi I.-G."/>
        </authorList>
    </citation>
    <scope>NUCLEOTIDE SEQUENCE [LARGE SCALE GENOMIC DNA]</scope>
    <source>
        <strain evidence="7 8">KUC8140</strain>
    </source>
</reference>
<keyword evidence="2" id="KW-0645">Protease</keyword>
<feature type="compositionally biased region" description="Basic residues" evidence="5">
    <location>
        <begin position="1"/>
        <end position="26"/>
    </location>
</feature>
<protein>
    <recommendedName>
        <fullName evidence="6">Ubiquitin-like protease family profile domain-containing protein</fullName>
    </recommendedName>
</protein>
<feature type="region of interest" description="Disordered" evidence="5">
    <location>
        <begin position="615"/>
        <end position="709"/>
    </location>
</feature>
<dbReference type="PANTHER" id="PTHR46915:SF2">
    <property type="entry name" value="UBIQUITIN-LIKE PROTEASE 4"/>
    <property type="match status" value="1"/>
</dbReference>
<dbReference type="PROSITE" id="PS50600">
    <property type="entry name" value="ULP_PROTEASE"/>
    <property type="match status" value="1"/>
</dbReference>
<evidence type="ECO:0000256" key="3">
    <source>
        <dbReference type="ARBA" id="ARBA00022801"/>
    </source>
</evidence>
<dbReference type="GO" id="GO:0006508">
    <property type="term" value="P:proteolysis"/>
    <property type="evidence" value="ECO:0007669"/>
    <property type="project" value="UniProtKB-KW"/>
</dbReference>
<dbReference type="InterPro" id="IPR038765">
    <property type="entry name" value="Papain-like_cys_pep_sf"/>
</dbReference>
<dbReference type="Gene3D" id="3.40.395.10">
    <property type="entry name" value="Adenoviral Proteinase, Chain A"/>
    <property type="match status" value="1"/>
</dbReference>
<dbReference type="InParanoid" id="A0A0H2RHJ8"/>
<feature type="compositionally biased region" description="Polar residues" evidence="5">
    <location>
        <begin position="629"/>
        <end position="646"/>
    </location>
</feature>
<dbReference type="EMBL" id="KQ086584">
    <property type="protein sequence ID" value="KLO04341.1"/>
    <property type="molecule type" value="Genomic_DNA"/>
</dbReference>
<dbReference type="Proteomes" id="UP000053477">
    <property type="component" value="Unassembled WGS sequence"/>
</dbReference>
<organism evidence="7 8">
    <name type="scientific">Schizopora paradoxa</name>
    <dbReference type="NCBI Taxonomy" id="27342"/>
    <lineage>
        <taxon>Eukaryota</taxon>
        <taxon>Fungi</taxon>
        <taxon>Dikarya</taxon>
        <taxon>Basidiomycota</taxon>
        <taxon>Agaricomycotina</taxon>
        <taxon>Agaricomycetes</taxon>
        <taxon>Hymenochaetales</taxon>
        <taxon>Schizoporaceae</taxon>
        <taxon>Schizopora</taxon>
    </lineage>
</organism>
<evidence type="ECO:0000259" key="6">
    <source>
        <dbReference type="PROSITE" id="PS50600"/>
    </source>
</evidence>
<evidence type="ECO:0000256" key="2">
    <source>
        <dbReference type="ARBA" id="ARBA00022670"/>
    </source>
</evidence>
<evidence type="ECO:0000256" key="5">
    <source>
        <dbReference type="SAM" id="MobiDB-lite"/>
    </source>
</evidence>
<keyword evidence="3" id="KW-0378">Hydrolase</keyword>
<dbReference type="InterPro" id="IPR003653">
    <property type="entry name" value="Peptidase_C48_C"/>
</dbReference>